<dbReference type="SUPFAM" id="SSF52129">
    <property type="entry name" value="Caspase-like"/>
    <property type="match status" value="1"/>
</dbReference>
<gene>
    <name evidence="4" type="primary">porU</name>
    <name evidence="4" type="ORF">HXK21_06780</name>
</gene>
<evidence type="ECO:0000313" key="4">
    <source>
        <dbReference type="EMBL" id="MBF0970730.1"/>
    </source>
</evidence>
<dbReference type="Gene3D" id="3.40.50.10390">
    <property type="entry name" value="Gingipain r, domain 1"/>
    <property type="match status" value="1"/>
</dbReference>
<feature type="domain" description="Gingipain" evidence="3">
    <location>
        <begin position="510"/>
        <end position="899"/>
    </location>
</feature>
<dbReference type="NCBIfam" id="NF033707">
    <property type="entry name" value="T9SS_sortase"/>
    <property type="match status" value="1"/>
</dbReference>
<dbReference type="InterPro" id="IPR001769">
    <property type="entry name" value="Gingipain"/>
</dbReference>
<dbReference type="InterPro" id="IPR026444">
    <property type="entry name" value="Secre_tail"/>
</dbReference>
<dbReference type="InterPro" id="IPR029030">
    <property type="entry name" value="Caspase-like_dom_sf"/>
</dbReference>
<evidence type="ECO:0000259" key="3">
    <source>
        <dbReference type="Pfam" id="PF01364"/>
    </source>
</evidence>
<dbReference type="AlphaFoldDB" id="A0A929RWT3"/>
<sequence length="1258" mass="139743">MRKFLIIIFCLNALLSAAQHFIDLPAAKYPLSADVIPHYSTQISVTDSVGIAITFPEYQPVTPKEQQVLKKYFKQLGDTPEVKTSFGKSRKEGLLDISIFPFIKRDQRYYRLVSFKLELDSMALRTSQDKRLFNKQQNAASDAANRYAPHSVLATGKWVKIHVGSEGIYELSATKLKEMGFADINRVKVFGYGGRVLPAVFDFSSADRLIDDLEEVPLYRRNGSVLFYAEGTVRKIWSPTRLKWTHKNNTYARYAYYFVTEGEQPLTLNRITATQTPETTLDMTISQVVLDDDAFCWYEGGTEMYDSYDFANGATHAYKLNTPFYNGKRNAEVEIAFGAAAQKKALQVNVQLNNSDLGTFSISRYYGETESARETRSKYSVANLKEENTFNFSVGGNSSARLNYISISYARRLDATDQAYAFLPATITQEPVKLHIANATQTTQVWQIGRAKEPLAQVAGTLKGNTLEVDIDDSNRRYIIVDVAKTYPAPSVDGQIENQDLHADGAVDMVIIIPQSGKLLAQAERLAEAHKKQGLRVKVVRADQLYNEYSSGTPDVAAYRRYMKMLYDRAQSNADMPRYLLLFGDCFWDNRMLTTTKLNAADFLLAYEAGPGDGQTDISIGTLYSYVTDDYFGMLDDGEGNSMAQTDKLDLGIGRFMCYDAETAKTLVDKTIDYLENKKVGNWKNKIVMIADNGKKGENNLHMNDCENVIRTISAVSGERFNLKKVYPDAYTYMTSATGNSFPQVTKMLREEMNRGALIFNYTGHGSPIELSHAHLLATKDYELPTQGNLPLWIFASCEVTPFDQQTNDIGRAALYNKNGGAMAVICASRSVFANYNRSLNVVLNKNLLSMDQDGAYNTMGEAMRLTKVGLLDGSYNKETDRSMNKLKYTLLGDPALSLMAPRQEIKLDSINGTPINSSSKIQLKAGEKVRFSGHVIKNNAVDTGFSGVVTGSLHDRKETITCKNNGGNASDAMVYTDWPNSLYEGSDSVKQGCFTLNITIPHEISYSNQNGRLSLYAVDNTRQEEAHGFNENFFMNGSATTTEADSIGPKIFIYLNTPDFPNGGYVKSDALLIATLSDSSGINTVKNSVGHALELVLDNQQGTPILLNDYFSYDFGSSTSGTVTYPLKGLANGKHRLSLRAWDINDNSTTAYLDFIVSEQAGKEMDVNATQNPAKSNTLFITTIASDQAEQPVTTEVYDVSGRLIWSASAKVSGTYATINWDLTNSRGAKVNAGIYIYRSLINGKHTKAKKMIVLKQ</sequence>
<protein>
    <submittedName>
        <fullName evidence="4">Type IX secretion system sortase PorU</fullName>
    </submittedName>
</protein>
<accession>A0A929RWT3</accession>
<dbReference type="GO" id="GO:0008234">
    <property type="term" value="F:cysteine-type peptidase activity"/>
    <property type="evidence" value="ECO:0007669"/>
    <property type="project" value="InterPro"/>
</dbReference>
<keyword evidence="1 2" id="KW-0732">Signal</keyword>
<evidence type="ECO:0000256" key="1">
    <source>
        <dbReference type="ARBA" id="ARBA00022729"/>
    </source>
</evidence>
<dbReference type="InterPro" id="IPR029031">
    <property type="entry name" value="Gingipain_N_sf"/>
</dbReference>
<feature type="chain" id="PRO_5036933719" evidence="2">
    <location>
        <begin position="21"/>
        <end position="1258"/>
    </location>
</feature>
<dbReference type="Proteomes" id="UP000704068">
    <property type="component" value="Unassembled WGS sequence"/>
</dbReference>
<dbReference type="Pfam" id="PF01364">
    <property type="entry name" value="Peptidase_C25"/>
    <property type="match status" value="1"/>
</dbReference>
<name>A0A929RWT3_9BACT</name>
<feature type="signal peptide" evidence="2">
    <location>
        <begin position="1"/>
        <end position="20"/>
    </location>
</feature>
<dbReference type="CDD" id="cd02258">
    <property type="entry name" value="Peptidase_C25_N"/>
    <property type="match status" value="1"/>
</dbReference>
<comment type="caution">
    <text evidence="4">The sequence shown here is derived from an EMBL/GenBank/DDBJ whole genome shotgun (WGS) entry which is preliminary data.</text>
</comment>
<dbReference type="EMBL" id="JABZGR010000021">
    <property type="protein sequence ID" value="MBF0970730.1"/>
    <property type="molecule type" value="Genomic_DNA"/>
</dbReference>
<dbReference type="Gene3D" id="3.40.50.1460">
    <property type="match status" value="1"/>
</dbReference>
<proteinExistence type="predicted"/>
<evidence type="ECO:0000313" key="5">
    <source>
        <dbReference type="Proteomes" id="UP000704068"/>
    </source>
</evidence>
<reference evidence="4" key="1">
    <citation type="submission" date="2020-04" db="EMBL/GenBank/DDBJ databases">
        <title>Deep metagenomics examines the oral microbiome during advanced dental caries in children, revealing novel taxa and co-occurrences with host molecules.</title>
        <authorList>
            <person name="Baker J.L."/>
            <person name="Morton J.T."/>
            <person name="Dinis M."/>
            <person name="Alvarez R."/>
            <person name="Tran N.C."/>
            <person name="Knight R."/>
            <person name="Edlund A."/>
        </authorList>
    </citation>
    <scope>NUCLEOTIDE SEQUENCE</scope>
    <source>
        <strain evidence="4">JCVI_34_bin.1</strain>
    </source>
</reference>
<organism evidence="4 5">
    <name type="scientific">Alloprevotella tannerae</name>
    <dbReference type="NCBI Taxonomy" id="76122"/>
    <lineage>
        <taxon>Bacteria</taxon>
        <taxon>Pseudomonadati</taxon>
        <taxon>Bacteroidota</taxon>
        <taxon>Bacteroidia</taxon>
        <taxon>Bacteroidales</taxon>
        <taxon>Prevotellaceae</taxon>
        <taxon>Alloprevotella</taxon>
    </lineage>
</organism>
<dbReference type="NCBIfam" id="TIGR04183">
    <property type="entry name" value="Por_Secre_tail"/>
    <property type="match status" value="1"/>
</dbReference>
<dbReference type="GO" id="GO:0006508">
    <property type="term" value="P:proteolysis"/>
    <property type="evidence" value="ECO:0007669"/>
    <property type="project" value="InterPro"/>
</dbReference>
<dbReference type="Gene3D" id="2.60.40.4070">
    <property type="match status" value="1"/>
</dbReference>
<evidence type="ECO:0000256" key="2">
    <source>
        <dbReference type="SAM" id="SignalP"/>
    </source>
</evidence>
<dbReference type="RefSeq" id="WP_303764351.1">
    <property type="nucleotide sequence ID" value="NZ_JABZGR010000021.1"/>
</dbReference>